<proteinExistence type="predicted"/>
<dbReference type="AlphaFoldDB" id="A0A1G7Z3V7"/>
<reference evidence="1 2" key="1">
    <citation type="submission" date="2016-10" db="EMBL/GenBank/DDBJ databases">
        <authorList>
            <person name="de Groot N.N."/>
        </authorList>
    </citation>
    <scope>NUCLEOTIDE SEQUENCE [LARGE SCALE GENOMIC DNA]</scope>
    <source>
        <strain evidence="1 2">DSM 527</strain>
    </source>
</reference>
<name>A0A1G7Z3V7_CHIFI</name>
<dbReference type="STRING" id="104663.SAMN04488121_108122"/>
<evidence type="ECO:0000313" key="1">
    <source>
        <dbReference type="EMBL" id="SDH03452.1"/>
    </source>
</evidence>
<dbReference type="Proteomes" id="UP000199045">
    <property type="component" value="Unassembled WGS sequence"/>
</dbReference>
<accession>A0A1G7Z3V7</accession>
<gene>
    <name evidence="1" type="ORF">SAMN04488121_108122</name>
</gene>
<dbReference type="EMBL" id="FNBN01000008">
    <property type="protein sequence ID" value="SDH03452.1"/>
    <property type="molecule type" value="Genomic_DNA"/>
</dbReference>
<protein>
    <submittedName>
        <fullName evidence="1">Uncharacterized protein</fullName>
    </submittedName>
</protein>
<evidence type="ECO:0000313" key="2">
    <source>
        <dbReference type="Proteomes" id="UP000199045"/>
    </source>
</evidence>
<organism evidence="1 2">
    <name type="scientific">Chitinophaga filiformis</name>
    <name type="common">Myxococcus filiformis</name>
    <name type="synonym">Flexibacter filiformis</name>
    <dbReference type="NCBI Taxonomy" id="104663"/>
    <lineage>
        <taxon>Bacteria</taxon>
        <taxon>Pseudomonadati</taxon>
        <taxon>Bacteroidota</taxon>
        <taxon>Chitinophagia</taxon>
        <taxon>Chitinophagales</taxon>
        <taxon>Chitinophagaceae</taxon>
        <taxon>Chitinophaga</taxon>
    </lineage>
</organism>
<sequence>MALNFLKARHYLHTQIYICIRNTMIRTFAYILLFIHINTTMFIPVADEKDVYDACGRQINDINTFFEFINEVMLGNTDVNSQDEDDDLAHYFTGDGITSYVPNAQEIRLVREEPSATDLAVAYPRELVQKISTVAYDILTPPPKA</sequence>